<feature type="domain" description="Protein kinase" evidence="6">
    <location>
        <begin position="20"/>
        <end position="191"/>
    </location>
</feature>
<dbReference type="PROSITE" id="PS00108">
    <property type="entry name" value="PROTEIN_KINASE_ST"/>
    <property type="match status" value="1"/>
</dbReference>
<evidence type="ECO:0000256" key="5">
    <source>
        <dbReference type="PROSITE-ProRule" id="PRU10141"/>
    </source>
</evidence>
<keyword evidence="4 5" id="KW-0067">ATP-binding</keyword>
<dbReference type="AlphaFoldDB" id="A0A1I1TCN4"/>
<dbReference type="EMBL" id="FOLM01000019">
    <property type="protein sequence ID" value="SFD56391.1"/>
    <property type="molecule type" value="Genomic_DNA"/>
</dbReference>
<dbReference type="SUPFAM" id="SSF56112">
    <property type="entry name" value="Protein kinase-like (PK-like)"/>
    <property type="match status" value="1"/>
</dbReference>
<dbReference type="PROSITE" id="PS00107">
    <property type="entry name" value="PROTEIN_KINASE_ATP"/>
    <property type="match status" value="1"/>
</dbReference>
<dbReference type="InterPro" id="IPR008271">
    <property type="entry name" value="Ser/Thr_kinase_AS"/>
</dbReference>
<organism evidence="7 8">
    <name type="scientific">Streptomyces aidingensis</name>
    <dbReference type="NCBI Taxonomy" id="910347"/>
    <lineage>
        <taxon>Bacteria</taxon>
        <taxon>Bacillati</taxon>
        <taxon>Actinomycetota</taxon>
        <taxon>Actinomycetes</taxon>
        <taxon>Kitasatosporales</taxon>
        <taxon>Streptomycetaceae</taxon>
        <taxon>Streptomyces</taxon>
    </lineage>
</organism>
<dbReference type="PANTHER" id="PTHR43289:SF34">
    <property type="entry name" value="SERINE_THREONINE-PROTEIN KINASE YBDM-RELATED"/>
    <property type="match status" value="1"/>
</dbReference>
<dbReference type="Proteomes" id="UP000199207">
    <property type="component" value="Unassembled WGS sequence"/>
</dbReference>
<evidence type="ECO:0000256" key="2">
    <source>
        <dbReference type="ARBA" id="ARBA00022741"/>
    </source>
</evidence>
<dbReference type="InterPro" id="IPR000719">
    <property type="entry name" value="Prot_kinase_dom"/>
</dbReference>
<dbReference type="Gene3D" id="3.30.200.20">
    <property type="entry name" value="Phosphorylase Kinase, domain 1"/>
    <property type="match status" value="1"/>
</dbReference>
<evidence type="ECO:0000256" key="1">
    <source>
        <dbReference type="ARBA" id="ARBA00022679"/>
    </source>
</evidence>
<dbReference type="InterPro" id="IPR017441">
    <property type="entry name" value="Protein_kinase_ATP_BS"/>
</dbReference>
<keyword evidence="2 5" id="KW-0547">Nucleotide-binding</keyword>
<dbReference type="PROSITE" id="PS50011">
    <property type="entry name" value="PROTEIN_KINASE_DOM"/>
    <property type="match status" value="1"/>
</dbReference>
<dbReference type="Pfam" id="PF00069">
    <property type="entry name" value="Pkinase"/>
    <property type="match status" value="1"/>
</dbReference>
<feature type="binding site" evidence="5">
    <location>
        <position position="48"/>
    </location>
    <ligand>
        <name>ATP</name>
        <dbReference type="ChEBI" id="CHEBI:30616"/>
    </ligand>
</feature>
<evidence type="ECO:0000259" key="6">
    <source>
        <dbReference type="PROSITE" id="PS50011"/>
    </source>
</evidence>
<gene>
    <name evidence="7" type="ORF">SAMN05421773_11944</name>
</gene>
<keyword evidence="8" id="KW-1185">Reference proteome</keyword>
<protein>
    <submittedName>
        <fullName evidence="7">Protein kinase domain-containing protein</fullName>
    </submittedName>
</protein>
<dbReference type="Gene3D" id="1.10.510.10">
    <property type="entry name" value="Transferase(Phosphotransferase) domain 1"/>
    <property type="match status" value="1"/>
</dbReference>
<accession>A0A1I1TCN4</accession>
<dbReference type="PANTHER" id="PTHR43289">
    <property type="entry name" value="MITOGEN-ACTIVATED PROTEIN KINASE KINASE KINASE 20-RELATED"/>
    <property type="match status" value="1"/>
</dbReference>
<dbReference type="STRING" id="910347.SAMN05421773_11944"/>
<dbReference type="OrthoDB" id="4194888at2"/>
<keyword evidence="1" id="KW-0808">Transferase</keyword>
<dbReference type="GO" id="GO:0004674">
    <property type="term" value="F:protein serine/threonine kinase activity"/>
    <property type="evidence" value="ECO:0007669"/>
    <property type="project" value="TreeGrafter"/>
</dbReference>
<proteinExistence type="predicted"/>
<evidence type="ECO:0000313" key="7">
    <source>
        <dbReference type="EMBL" id="SFD56391.1"/>
    </source>
</evidence>
<name>A0A1I1TCN4_9ACTN</name>
<dbReference type="CDD" id="cd14014">
    <property type="entry name" value="STKc_PknB_like"/>
    <property type="match status" value="1"/>
</dbReference>
<reference evidence="7 8" key="1">
    <citation type="submission" date="2016-10" db="EMBL/GenBank/DDBJ databases">
        <authorList>
            <person name="de Groot N.N."/>
        </authorList>
    </citation>
    <scope>NUCLEOTIDE SEQUENCE [LARGE SCALE GENOMIC DNA]</scope>
    <source>
        <strain evidence="7 8">CGMCC 4.5739</strain>
    </source>
</reference>
<dbReference type="InterPro" id="IPR011009">
    <property type="entry name" value="Kinase-like_dom_sf"/>
</dbReference>
<keyword evidence="3 7" id="KW-0418">Kinase</keyword>
<evidence type="ECO:0000256" key="4">
    <source>
        <dbReference type="ARBA" id="ARBA00022840"/>
    </source>
</evidence>
<evidence type="ECO:0000313" key="8">
    <source>
        <dbReference type="Proteomes" id="UP000199207"/>
    </source>
</evidence>
<dbReference type="SMART" id="SM00220">
    <property type="entry name" value="S_TKc"/>
    <property type="match status" value="1"/>
</dbReference>
<evidence type="ECO:0000256" key="3">
    <source>
        <dbReference type="ARBA" id="ARBA00022777"/>
    </source>
</evidence>
<sequence>MVSGAGNGGGGELPGRIGPYTPVRRLGAGGMGEVYLARSPSGRQVALKVIRPEHAGDPDFRDRFRREVAAARKVGGAFTAPVVDADPEAGTPWLATAYIPGGSLADRVRRTGPLPAPDVARLAAQLADALHDIHRQGIVHRDLKPGNVILADDGARVIDFGISRALTESRRLTRTGGLVGTPSYMAPVKSW</sequence>
<dbReference type="GO" id="GO:0005524">
    <property type="term" value="F:ATP binding"/>
    <property type="evidence" value="ECO:0007669"/>
    <property type="project" value="UniProtKB-UniRule"/>
</dbReference>